<dbReference type="AlphaFoldDB" id="A0A8S9RYV4"/>
<accession>A0A8S9RYV4</accession>
<feature type="compositionally biased region" description="Basic and acidic residues" evidence="1">
    <location>
        <begin position="388"/>
        <end position="397"/>
    </location>
</feature>
<dbReference type="Proteomes" id="UP000712600">
    <property type="component" value="Unassembled WGS sequence"/>
</dbReference>
<feature type="region of interest" description="Disordered" evidence="1">
    <location>
        <begin position="388"/>
        <end position="457"/>
    </location>
</feature>
<evidence type="ECO:0000259" key="2">
    <source>
        <dbReference type="Pfam" id="PF03732"/>
    </source>
</evidence>
<reference evidence="3" key="1">
    <citation type="submission" date="2019-12" db="EMBL/GenBank/DDBJ databases">
        <title>Genome sequencing and annotation of Brassica cretica.</title>
        <authorList>
            <person name="Studholme D.J."/>
            <person name="Sarris P."/>
        </authorList>
    </citation>
    <scope>NUCLEOTIDE SEQUENCE</scope>
    <source>
        <strain evidence="3">PFS-109/04</strain>
        <tissue evidence="3">Leaf</tissue>
    </source>
</reference>
<dbReference type="EMBL" id="QGKX02000088">
    <property type="protein sequence ID" value="KAF3584824.1"/>
    <property type="molecule type" value="Genomic_DNA"/>
</dbReference>
<proteinExistence type="predicted"/>
<evidence type="ECO:0000313" key="3">
    <source>
        <dbReference type="EMBL" id="KAF3584824.1"/>
    </source>
</evidence>
<evidence type="ECO:0000256" key="1">
    <source>
        <dbReference type="SAM" id="MobiDB-lite"/>
    </source>
</evidence>
<organism evidence="3 4">
    <name type="scientific">Brassica cretica</name>
    <name type="common">Mustard</name>
    <dbReference type="NCBI Taxonomy" id="69181"/>
    <lineage>
        <taxon>Eukaryota</taxon>
        <taxon>Viridiplantae</taxon>
        <taxon>Streptophyta</taxon>
        <taxon>Embryophyta</taxon>
        <taxon>Tracheophyta</taxon>
        <taxon>Spermatophyta</taxon>
        <taxon>Magnoliopsida</taxon>
        <taxon>eudicotyledons</taxon>
        <taxon>Gunneridae</taxon>
        <taxon>Pentapetalae</taxon>
        <taxon>rosids</taxon>
        <taxon>malvids</taxon>
        <taxon>Brassicales</taxon>
        <taxon>Brassicaceae</taxon>
        <taxon>Brassiceae</taxon>
        <taxon>Brassica</taxon>
    </lineage>
</organism>
<evidence type="ECO:0000313" key="4">
    <source>
        <dbReference type="Proteomes" id="UP000712600"/>
    </source>
</evidence>
<feature type="compositionally biased region" description="Acidic residues" evidence="1">
    <location>
        <begin position="420"/>
        <end position="439"/>
    </location>
</feature>
<feature type="domain" description="Retrotransposon gag" evidence="2">
    <location>
        <begin position="112"/>
        <end position="164"/>
    </location>
</feature>
<comment type="caution">
    <text evidence="3">The sequence shown here is derived from an EMBL/GenBank/DDBJ whole genome shotgun (WGS) entry which is preliminary data.</text>
</comment>
<protein>
    <recommendedName>
        <fullName evidence="2">Retrotransposon gag domain-containing protein</fullName>
    </recommendedName>
</protein>
<dbReference type="Pfam" id="PF03732">
    <property type="entry name" value="Retrotrans_gag"/>
    <property type="match status" value="1"/>
</dbReference>
<name>A0A8S9RYV4_BRACR</name>
<dbReference type="InterPro" id="IPR005162">
    <property type="entry name" value="Retrotrans_gag_dom"/>
</dbReference>
<sequence length="457" mass="51831">MENMDFGQTSIDEEIGISIDRVKAISIDKSTGISVDDAHQTSIDNTPPEAGEQWTEIPVQIKSISERDNEWKLPLQDYLIPGRTYSNRSAIRLPKDDTKRFGISPKYLIMAHYWDGSRKISTFRQNPRESSRNAWERFKSYQLECPHHGYSEPQLINTFYGGINLNYQITLDTASEGNFSTRNPEEAKCLIKNIATGRSYEMMDVELGRKADPVDESPLLEIKEHLDSPHPALEGQNQFGKYQIDDDTLSELGQQTDFVDSHILKNNYPNPDSFTQNYDATVGSRQGREKARLNQAFTGNRKLATDPNGKIVIVFSELMRKFDTLGVQIKRLDSQVAENATAIKRETGRLPGQTDANPKSQVNSVLLISGKRLIPRAIEINNTEKRAVVEETGESRSRPINLDDPSTESEIPRERGNPNTEEEAIELEDEEGEIEEDAEIDRQERRSVDRQTTVNID</sequence>
<gene>
    <name evidence="3" type="ORF">F2Q69_00029065</name>
</gene>
<feature type="compositionally biased region" description="Basic and acidic residues" evidence="1">
    <location>
        <begin position="440"/>
        <end position="449"/>
    </location>
</feature>